<evidence type="ECO:0000313" key="2">
    <source>
        <dbReference type="Proteomes" id="UP000184148"/>
    </source>
</evidence>
<evidence type="ECO:0008006" key="3">
    <source>
        <dbReference type="Google" id="ProtNLM"/>
    </source>
</evidence>
<dbReference type="RefSeq" id="WP_073239901.1">
    <property type="nucleotide sequence ID" value="NZ_FQUY01000025.1"/>
</dbReference>
<dbReference type="STRING" id="1121429.SAMN02745133_02700"/>
<sequence length="162" mass="18206">MIGQCREYLIQKLKDAGIKSKVHTSMKTLEKSNESHVGAVLFEGDSYTRSGSKTIYVDQEGVKRKRVKVFNRKTSFMVVIGEYEESKCESIFESFVALLDRGIMVDGNFTGIEVEDADWVDENDSILKAKIAVQVKITFDGGIYKDSALGTMSELEQTLEKE</sequence>
<gene>
    <name evidence="1" type="ORF">SAMN02745133_02700</name>
</gene>
<name>A0A1M5BTW5_9FIRM</name>
<keyword evidence="2" id="KW-1185">Reference proteome</keyword>
<accession>A0A1M5BTW5</accession>
<dbReference type="OrthoDB" id="2055945at2"/>
<dbReference type="Proteomes" id="UP000184148">
    <property type="component" value="Unassembled WGS sequence"/>
</dbReference>
<dbReference type="EMBL" id="FQUY01000025">
    <property type="protein sequence ID" value="SHF45860.1"/>
    <property type="molecule type" value="Genomic_DNA"/>
</dbReference>
<protein>
    <recommendedName>
        <fullName evidence="3">SON protein</fullName>
    </recommendedName>
</protein>
<organism evidence="1 2">
    <name type="scientific">Desulforamulus putei DSM 12395</name>
    <dbReference type="NCBI Taxonomy" id="1121429"/>
    <lineage>
        <taxon>Bacteria</taxon>
        <taxon>Bacillati</taxon>
        <taxon>Bacillota</taxon>
        <taxon>Clostridia</taxon>
        <taxon>Eubacteriales</taxon>
        <taxon>Peptococcaceae</taxon>
        <taxon>Desulforamulus</taxon>
    </lineage>
</organism>
<evidence type="ECO:0000313" key="1">
    <source>
        <dbReference type="EMBL" id="SHF45860.1"/>
    </source>
</evidence>
<dbReference type="AlphaFoldDB" id="A0A1M5BTW5"/>
<reference evidence="2" key="1">
    <citation type="submission" date="2016-11" db="EMBL/GenBank/DDBJ databases">
        <authorList>
            <person name="Varghese N."/>
            <person name="Submissions S."/>
        </authorList>
    </citation>
    <scope>NUCLEOTIDE SEQUENCE [LARGE SCALE GENOMIC DNA]</scope>
    <source>
        <strain evidence="2">DSM 12395</strain>
    </source>
</reference>
<proteinExistence type="predicted"/>